<evidence type="ECO:0000256" key="7">
    <source>
        <dbReference type="SAM" id="MobiDB-lite"/>
    </source>
</evidence>
<keyword evidence="5" id="KW-0804">Transcription</keyword>
<dbReference type="GO" id="GO:0003677">
    <property type="term" value="F:DNA binding"/>
    <property type="evidence" value="ECO:0007669"/>
    <property type="project" value="UniProtKB-KW"/>
</dbReference>
<dbReference type="AlphaFoldDB" id="A0A5A7P665"/>
<comment type="subcellular location">
    <subcellularLocation>
        <location evidence="1">Nucleus</location>
    </subcellularLocation>
</comment>
<proteinExistence type="inferred from homology"/>
<dbReference type="InterPro" id="IPR001005">
    <property type="entry name" value="SANT/Myb"/>
</dbReference>
<evidence type="ECO:0000313" key="9">
    <source>
        <dbReference type="EMBL" id="GER28303.1"/>
    </source>
</evidence>
<evidence type="ECO:0000256" key="2">
    <source>
        <dbReference type="ARBA" id="ARBA00006783"/>
    </source>
</evidence>
<dbReference type="OrthoDB" id="551907at2759"/>
<evidence type="ECO:0000256" key="4">
    <source>
        <dbReference type="ARBA" id="ARBA00023054"/>
    </source>
</evidence>
<evidence type="ECO:0000256" key="6">
    <source>
        <dbReference type="ARBA" id="ARBA00023242"/>
    </source>
</evidence>
<keyword evidence="10" id="KW-1185">Reference proteome</keyword>
<evidence type="ECO:0000256" key="1">
    <source>
        <dbReference type="ARBA" id="ARBA00004123"/>
    </source>
</evidence>
<dbReference type="InterPro" id="IPR017930">
    <property type="entry name" value="Myb_dom"/>
</dbReference>
<dbReference type="GO" id="GO:0005634">
    <property type="term" value="C:nucleus"/>
    <property type="evidence" value="ECO:0007669"/>
    <property type="project" value="UniProtKB-SubCell"/>
</dbReference>
<feature type="region of interest" description="Disordered" evidence="7">
    <location>
        <begin position="1"/>
        <end position="28"/>
    </location>
</feature>
<reference evidence="10" key="1">
    <citation type="journal article" date="2019" name="Curr. Biol.">
        <title>Genome Sequence of Striga asiatica Provides Insight into the Evolution of Plant Parasitism.</title>
        <authorList>
            <person name="Yoshida S."/>
            <person name="Kim S."/>
            <person name="Wafula E.K."/>
            <person name="Tanskanen J."/>
            <person name="Kim Y.M."/>
            <person name="Honaas L."/>
            <person name="Yang Z."/>
            <person name="Spallek T."/>
            <person name="Conn C.E."/>
            <person name="Ichihashi Y."/>
            <person name="Cheong K."/>
            <person name="Cui S."/>
            <person name="Der J.P."/>
            <person name="Gundlach H."/>
            <person name="Jiao Y."/>
            <person name="Hori C."/>
            <person name="Ishida J.K."/>
            <person name="Kasahara H."/>
            <person name="Kiba T."/>
            <person name="Kim M.S."/>
            <person name="Koo N."/>
            <person name="Laohavisit A."/>
            <person name="Lee Y.H."/>
            <person name="Lumba S."/>
            <person name="McCourt P."/>
            <person name="Mortimer J.C."/>
            <person name="Mutuku J.M."/>
            <person name="Nomura T."/>
            <person name="Sasaki-Sekimoto Y."/>
            <person name="Seto Y."/>
            <person name="Wang Y."/>
            <person name="Wakatake T."/>
            <person name="Sakakibara H."/>
            <person name="Demura T."/>
            <person name="Yamaguchi S."/>
            <person name="Yoneyama K."/>
            <person name="Manabe R.I."/>
            <person name="Nelson D.C."/>
            <person name="Schulman A.H."/>
            <person name="Timko M.P."/>
            <person name="dePamphilis C.W."/>
            <person name="Choi D."/>
            <person name="Shirasu K."/>
        </authorList>
    </citation>
    <scope>NUCLEOTIDE SEQUENCE [LARGE SCALE GENOMIC DNA]</scope>
    <source>
        <strain evidence="10">cv. UVA1</strain>
    </source>
</reference>
<dbReference type="InterPro" id="IPR046955">
    <property type="entry name" value="PHR1-like"/>
</dbReference>
<feature type="compositionally biased region" description="Basic and acidic residues" evidence="7">
    <location>
        <begin position="16"/>
        <end position="28"/>
    </location>
</feature>
<keyword evidence="4" id="KW-0175">Coiled coil</keyword>
<evidence type="ECO:0000256" key="5">
    <source>
        <dbReference type="ARBA" id="ARBA00023163"/>
    </source>
</evidence>
<accession>A0A5A7P665</accession>
<dbReference type="PANTHER" id="PTHR31499">
    <property type="entry name" value="MYB FAMILY TRANSCRIPTION FACTOR PHL11"/>
    <property type="match status" value="1"/>
</dbReference>
<evidence type="ECO:0000259" key="8">
    <source>
        <dbReference type="PROSITE" id="PS51294"/>
    </source>
</evidence>
<feature type="compositionally biased region" description="Basic and acidic residues" evidence="7">
    <location>
        <begin position="333"/>
        <end position="349"/>
    </location>
</feature>
<evidence type="ECO:0000256" key="3">
    <source>
        <dbReference type="ARBA" id="ARBA00023015"/>
    </source>
</evidence>
<dbReference type="InterPro" id="IPR006447">
    <property type="entry name" value="Myb_dom_plants"/>
</dbReference>
<keyword evidence="9" id="KW-0238">DNA-binding</keyword>
<dbReference type="Proteomes" id="UP000325081">
    <property type="component" value="Unassembled WGS sequence"/>
</dbReference>
<dbReference type="Pfam" id="PF14379">
    <property type="entry name" value="Myb_CC_LHEQLE"/>
    <property type="match status" value="1"/>
</dbReference>
<feature type="domain" description="HTH myb-type" evidence="8">
    <location>
        <begin position="208"/>
        <end position="261"/>
    </location>
</feature>
<dbReference type="InterPro" id="IPR009057">
    <property type="entry name" value="Homeodomain-like_sf"/>
</dbReference>
<keyword evidence="9" id="KW-0371">Homeobox</keyword>
<dbReference type="InterPro" id="IPR025756">
    <property type="entry name" value="Myb_CC_LHEQLE"/>
</dbReference>
<dbReference type="SUPFAM" id="SSF46689">
    <property type="entry name" value="Homeodomain-like"/>
    <property type="match status" value="1"/>
</dbReference>
<feature type="compositionally biased region" description="Basic and acidic residues" evidence="7">
    <location>
        <begin position="370"/>
        <end position="399"/>
    </location>
</feature>
<dbReference type="Pfam" id="PF00249">
    <property type="entry name" value="Myb_DNA-binding"/>
    <property type="match status" value="1"/>
</dbReference>
<protein>
    <submittedName>
        <fullName evidence="9">Homeodomain-like superfamily protein</fullName>
    </submittedName>
</protein>
<name>A0A5A7P665_STRAF</name>
<gene>
    <name evidence="9" type="ORF">STAS_04085</name>
</gene>
<sequence>MSVYRHLKMTPALFKKKSDDTRPNDKNAPEALSRTLHILPTPSEDNFPKLPDSLVSSCPSTLSSSNHKTVGHLFSSSSHNISRPKTLPFISKPLSDEGSLASSQLDVENNDDSWNMDAIEGFLDSSLNLPVDSNQLENHSDWADQLITVDDSLEPNLTDLLEDVNVPDLDAKLLELPHNHQSTVSSGQSCPLVSSHCPSSPAVKARMRWTPELHELFVDAVNKLGGCERATPKGVLKLMNVESLTIYHVKSHLQKYRTARFKPESSEGNSEKKPKSVADLKSLDLKTTMGITEALRMQMEVQKQLHEQLEIQRNLQLRIEEQGKNLQMMFERQRKMEEEKKQKPDEHCSKTAGISTTDEHPNKQEMSYECENREDRDTLDDNEHCPPSKRAKSGEKEQS</sequence>
<comment type="caution">
    <text evidence="9">The sequence shown here is derived from an EMBL/GenBank/DDBJ whole genome shotgun (WGS) entry which is preliminary data.</text>
</comment>
<keyword evidence="3" id="KW-0805">Transcription regulation</keyword>
<organism evidence="9 10">
    <name type="scientific">Striga asiatica</name>
    <name type="common">Asiatic witchweed</name>
    <name type="synonym">Buchnera asiatica</name>
    <dbReference type="NCBI Taxonomy" id="4170"/>
    <lineage>
        <taxon>Eukaryota</taxon>
        <taxon>Viridiplantae</taxon>
        <taxon>Streptophyta</taxon>
        <taxon>Embryophyta</taxon>
        <taxon>Tracheophyta</taxon>
        <taxon>Spermatophyta</taxon>
        <taxon>Magnoliopsida</taxon>
        <taxon>eudicotyledons</taxon>
        <taxon>Gunneridae</taxon>
        <taxon>Pentapetalae</taxon>
        <taxon>asterids</taxon>
        <taxon>lamiids</taxon>
        <taxon>Lamiales</taxon>
        <taxon>Orobanchaceae</taxon>
        <taxon>Buchnereae</taxon>
        <taxon>Striga</taxon>
    </lineage>
</organism>
<feature type="region of interest" description="Disordered" evidence="7">
    <location>
        <begin position="260"/>
        <end position="281"/>
    </location>
</feature>
<evidence type="ECO:0000313" key="10">
    <source>
        <dbReference type="Proteomes" id="UP000325081"/>
    </source>
</evidence>
<comment type="similarity">
    <text evidence="2">Belongs to the MYB-CC family.</text>
</comment>
<dbReference type="NCBIfam" id="TIGR01557">
    <property type="entry name" value="myb_SHAQKYF"/>
    <property type="match status" value="1"/>
</dbReference>
<dbReference type="FunFam" id="1.10.10.60:FF:000002">
    <property type="entry name" value="Myb family transcription factor"/>
    <property type="match status" value="1"/>
</dbReference>
<keyword evidence="6" id="KW-0539">Nucleus</keyword>
<feature type="compositionally biased region" description="Basic and acidic residues" evidence="7">
    <location>
        <begin position="261"/>
        <end position="281"/>
    </location>
</feature>
<feature type="region of interest" description="Disordered" evidence="7">
    <location>
        <begin position="333"/>
        <end position="399"/>
    </location>
</feature>
<dbReference type="EMBL" id="BKCP01002447">
    <property type="protein sequence ID" value="GER28303.1"/>
    <property type="molecule type" value="Genomic_DNA"/>
</dbReference>
<dbReference type="PANTHER" id="PTHR31499:SF80">
    <property type="entry name" value="HTH MYB-TYPE DOMAIN-CONTAINING PROTEIN"/>
    <property type="match status" value="1"/>
</dbReference>
<dbReference type="GO" id="GO:0003700">
    <property type="term" value="F:DNA-binding transcription factor activity"/>
    <property type="evidence" value="ECO:0007669"/>
    <property type="project" value="InterPro"/>
</dbReference>
<dbReference type="Gene3D" id="1.10.10.60">
    <property type="entry name" value="Homeodomain-like"/>
    <property type="match status" value="1"/>
</dbReference>
<dbReference type="PROSITE" id="PS51294">
    <property type="entry name" value="HTH_MYB"/>
    <property type="match status" value="1"/>
</dbReference>